<sequence length="170" mass="19132">MELLERLKAGRDALGSVELNGVTLGLRILVEKDYHAANFAAVEYFDKNEVDLSLATADTFEAEKTVQLLALAVVDPETRKPVFSSVDQVREVLMRHDKDHLAEQYLEFERKFSPSGRNLTEEEFVSLLEEVKKNPETPRLNDLSGAWLRRLAATLAVQLQRSQTESGSLS</sequence>
<organism evidence="1 2">
    <name type="scientific">Herbaspirillum frisingense</name>
    <dbReference type="NCBI Taxonomy" id="92645"/>
    <lineage>
        <taxon>Bacteria</taxon>
        <taxon>Pseudomonadati</taxon>
        <taxon>Pseudomonadota</taxon>
        <taxon>Betaproteobacteria</taxon>
        <taxon>Burkholderiales</taxon>
        <taxon>Oxalobacteraceae</taxon>
        <taxon>Herbaspirillum</taxon>
    </lineage>
</organism>
<name>A0A7V8FUM9_9BURK</name>
<dbReference type="EMBL" id="WNDX01000127">
    <property type="protein sequence ID" value="KAF1041328.1"/>
    <property type="molecule type" value="Genomic_DNA"/>
</dbReference>
<gene>
    <name evidence="1" type="ORF">GAK35_03382</name>
</gene>
<evidence type="ECO:0000313" key="1">
    <source>
        <dbReference type="EMBL" id="KAF1041328.1"/>
    </source>
</evidence>
<dbReference type="AlphaFoldDB" id="A0A7V8FUM9"/>
<evidence type="ECO:0000313" key="2">
    <source>
        <dbReference type="Proteomes" id="UP000462435"/>
    </source>
</evidence>
<reference evidence="2" key="1">
    <citation type="journal article" date="2020" name="MBio">
        <title>Horizontal gene transfer to a defensive symbiont with a reduced genome amongst a multipartite beetle microbiome.</title>
        <authorList>
            <person name="Waterworth S.C."/>
            <person name="Florez L.V."/>
            <person name="Rees E.R."/>
            <person name="Hertweck C."/>
            <person name="Kaltenpoth M."/>
            <person name="Kwan J.C."/>
        </authorList>
    </citation>
    <scope>NUCLEOTIDE SEQUENCE [LARGE SCALE GENOMIC DNA]</scope>
</reference>
<proteinExistence type="predicted"/>
<protein>
    <submittedName>
        <fullName evidence="1">Uncharacterized protein</fullName>
    </submittedName>
</protein>
<dbReference type="Proteomes" id="UP000462435">
    <property type="component" value="Unassembled WGS sequence"/>
</dbReference>
<accession>A0A7V8FUM9</accession>
<comment type="caution">
    <text evidence="1">The sequence shown here is derived from an EMBL/GenBank/DDBJ whole genome shotgun (WGS) entry which is preliminary data.</text>
</comment>